<reference evidence="2" key="1">
    <citation type="journal article" date="2014" name="Int. J. Syst. Evol. Microbiol.">
        <title>Complete genome sequence of Corynebacterium casei LMG S-19264T (=DSM 44701T), isolated from a smear-ripened cheese.</title>
        <authorList>
            <consortium name="US DOE Joint Genome Institute (JGI-PGF)"/>
            <person name="Walter F."/>
            <person name="Albersmeier A."/>
            <person name="Kalinowski J."/>
            <person name="Ruckert C."/>
        </authorList>
    </citation>
    <scope>NUCLEOTIDE SEQUENCE</scope>
    <source>
        <strain evidence="2">JCM 4234</strain>
    </source>
</reference>
<evidence type="ECO:0000313" key="3">
    <source>
        <dbReference type="Proteomes" id="UP000653493"/>
    </source>
</evidence>
<sequence>MEVEIERVLRETAGNIAPGVPYALKATAARLAGEPDLGVPSALPGILSLRVDGDLFEDCPDLDIGYIREPDRIRIRFVRALDPEPVPEAGADGGKPATAGTGADRPAPRPGPAAEAVAVRQVADAWGRVTGWLRDHAPGSYAALRPGAGPAALAALEAGLGRPVPVELRVLWLLTAGDDGVDGGGCLPGNEALMPLETVADQYRTRRAIPGWRASWIPVVARGTADTTSGLYLDAETGCLGRWSRYDEPPAEEPDTLVTYLEETADMLRAPALATRDRPGLAGGVLRWAAGLAPGREGDWRPLTG</sequence>
<dbReference type="EMBL" id="BMSL01000003">
    <property type="protein sequence ID" value="GGS30765.1"/>
    <property type="molecule type" value="Genomic_DNA"/>
</dbReference>
<proteinExistence type="predicted"/>
<keyword evidence="3" id="KW-1185">Reference proteome</keyword>
<gene>
    <name evidence="2" type="ORF">GCM10010238_19960</name>
</gene>
<comment type="caution">
    <text evidence="2">The sequence shown here is derived from an EMBL/GenBank/DDBJ whole genome shotgun (WGS) entry which is preliminary data.</text>
</comment>
<evidence type="ECO:0000256" key="1">
    <source>
        <dbReference type="SAM" id="MobiDB-lite"/>
    </source>
</evidence>
<accession>A0A918GDQ1</accession>
<dbReference type="AlphaFoldDB" id="A0A918GDQ1"/>
<feature type="region of interest" description="Disordered" evidence="1">
    <location>
        <begin position="85"/>
        <end position="114"/>
    </location>
</feature>
<protein>
    <recommendedName>
        <fullName evidence="4">Knr4/Smi1-like domain-containing protein</fullName>
    </recommendedName>
</protein>
<reference evidence="2" key="2">
    <citation type="submission" date="2020-09" db="EMBL/GenBank/DDBJ databases">
        <authorList>
            <person name="Sun Q."/>
            <person name="Ohkuma M."/>
        </authorList>
    </citation>
    <scope>NUCLEOTIDE SEQUENCE</scope>
    <source>
        <strain evidence="2">JCM 4234</strain>
    </source>
</reference>
<name>A0A918GDQ1_STRGD</name>
<dbReference type="Proteomes" id="UP000653493">
    <property type="component" value="Unassembled WGS sequence"/>
</dbReference>
<evidence type="ECO:0000313" key="2">
    <source>
        <dbReference type="EMBL" id="GGS30765.1"/>
    </source>
</evidence>
<organism evidence="2 3">
    <name type="scientific">Streptomyces griseoviridis</name>
    <dbReference type="NCBI Taxonomy" id="45398"/>
    <lineage>
        <taxon>Bacteria</taxon>
        <taxon>Bacillati</taxon>
        <taxon>Actinomycetota</taxon>
        <taxon>Actinomycetes</taxon>
        <taxon>Kitasatosporales</taxon>
        <taxon>Streptomycetaceae</taxon>
        <taxon>Streptomyces</taxon>
    </lineage>
</organism>
<evidence type="ECO:0008006" key="4">
    <source>
        <dbReference type="Google" id="ProtNLM"/>
    </source>
</evidence>